<reference evidence="1 2" key="1">
    <citation type="submission" date="2019-07" db="EMBL/GenBank/DDBJ databases">
        <title>Whole genome shotgun sequence of Clostridium butyricum NBRC 3858.</title>
        <authorList>
            <person name="Hosoyama A."/>
            <person name="Uohara A."/>
            <person name="Ohji S."/>
            <person name="Ichikawa N."/>
        </authorList>
    </citation>
    <scope>NUCLEOTIDE SEQUENCE [LARGE SCALE GENOMIC DNA]</scope>
    <source>
        <strain evidence="1 2">NBRC 3858</strain>
    </source>
</reference>
<dbReference type="Gene3D" id="2.130.10.10">
    <property type="entry name" value="YVTN repeat-like/Quinoprotein amine dehydrogenase"/>
    <property type="match status" value="1"/>
</dbReference>
<dbReference type="Proteomes" id="UP000321089">
    <property type="component" value="Unassembled WGS sequence"/>
</dbReference>
<dbReference type="InterPro" id="IPR015943">
    <property type="entry name" value="WD40/YVTN_repeat-like_dom_sf"/>
</dbReference>
<organism evidence="1 2">
    <name type="scientific">Clostridium butyricum</name>
    <dbReference type="NCBI Taxonomy" id="1492"/>
    <lineage>
        <taxon>Bacteria</taxon>
        <taxon>Bacillati</taxon>
        <taxon>Bacillota</taxon>
        <taxon>Clostridia</taxon>
        <taxon>Eubacteriales</taxon>
        <taxon>Clostridiaceae</taxon>
        <taxon>Clostridium</taxon>
    </lineage>
</organism>
<dbReference type="RefSeq" id="WP_024039890.1">
    <property type="nucleotide sequence ID" value="NZ_BKBC01000042.1"/>
</dbReference>
<gene>
    <name evidence="1" type="ORF">CBU02nite_26710</name>
</gene>
<evidence type="ECO:0000313" key="1">
    <source>
        <dbReference type="EMBL" id="GEQ22165.1"/>
    </source>
</evidence>
<dbReference type="EMBL" id="BKBC01000042">
    <property type="protein sequence ID" value="GEQ22165.1"/>
    <property type="molecule type" value="Genomic_DNA"/>
</dbReference>
<dbReference type="InterPro" id="IPR051200">
    <property type="entry name" value="Host-pathogen_enzymatic-act"/>
</dbReference>
<evidence type="ECO:0000313" key="2">
    <source>
        <dbReference type="Proteomes" id="UP000321089"/>
    </source>
</evidence>
<comment type="caution">
    <text evidence="1">The sequence shown here is derived from an EMBL/GenBank/DDBJ whole genome shotgun (WGS) entry which is preliminary data.</text>
</comment>
<dbReference type="PANTHER" id="PTHR47197:SF3">
    <property type="entry name" value="DIHYDRO-HEME D1 DEHYDROGENASE"/>
    <property type="match status" value="1"/>
</dbReference>
<name>A0A0Q0TWY0_CLOBU</name>
<dbReference type="SUPFAM" id="SSF51004">
    <property type="entry name" value="C-terminal (heme d1) domain of cytochrome cd1-nitrite reductase"/>
    <property type="match status" value="1"/>
</dbReference>
<dbReference type="PANTHER" id="PTHR47197">
    <property type="entry name" value="PROTEIN NIRF"/>
    <property type="match status" value="1"/>
</dbReference>
<accession>A0A0Q0TWY0</accession>
<proteinExistence type="predicted"/>
<protein>
    <submittedName>
        <fullName evidence="1">Uncharacterized protein</fullName>
    </submittedName>
</protein>
<dbReference type="AlphaFoldDB" id="A0A0Q0TWY0"/>
<dbReference type="InterPro" id="IPR011048">
    <property type="entry name" value="Haem_d1_sf"/>
</dbReference>
<sequence>MSYIILCNTGSDIISKIETESLEIENYILSGNERNFGPHEITLYNDNIITANNYNNTISIIPKLQFEEKKKSNKWNGIDKNKRKFITKGKNLYIGAHPNDVIQYNNNAFVTCGESNSVIMYDLEEEKININIPVGRFPHNIELYENERSAFVSNMGDDSISVIDIQSNKEIKRISLENTPIKIKLSKNNHYLYVCMSYLGYDKDGYVGIISLESLELVYKIRVGFSPVDLFEDNDYLYVSNFCGQSISIVNLKILKEEKRVDITGMPRGIIKFNEKIFVADYLNGVVNVINLKTKQAKAIAVGKEPNAMTLVD</sequence>